<dbReference type="InterPro" id="IPR028427">
    <property type="entry name" value="Met_Sox_Rdtase_MsrB"/>
</dbReference>
<evidence type="ECO:0000256" key="1">
    <source>
        <dbReference type="ARBA" id="ARBA00001947"/>
    </source>
</evidence>
<dbReference type="GO" id="GO:0033743">
    <property type="term" value="F:peptide-methionine (R)-S-oxide reductase activity"/>
    <property type="evidence" value="ECO:0007669"/>
    <property type="project" value="UniProtKB-EC"/>
</dbReference>
<comment type="cofactor">
    <cofactor evidence="1">
        <name>Zn(2+)</name>
        <dbReference type="ChEBI" id="CHEBI:29105"/>
    </cofactor>
</comment>
<keyword evidence="3" id="KW-0479">Metal-binding</keyword>
<dbReference type="NCBIfam" id="TIGR00357">
    <property type="entry name" value="peptide-methionine (R)-S-oxide reductase MsrB"/>
    <property type="match status" value="1"/>
</dbReference>
<name>A0A2W1NMM4_9FLAO</name>
<gene>
    <name evidence="8" type="primary">msrB</name>
    <name evidence="8" type="ORF">DNU06_10715</name>
</gene>
<dbReference type="GO" id="GO:0046872">
    <property type="term" value="F:metal ion binding"/>
    <property type="evidence" value="ECO:0007669"/>
    <property type="project" value="UniProtKB-KW"/>
</dbReference>
<protein>
    <recommendedName>
        <fullName evidence="2">peptide-methionine (R)-S-oxide reductase</fullName>
        <ecNumber evidence="2">1.8.4.12</ecNumber>
    </recommendedName>
</protein>
<accession>A0A2W1NMM4</accession>
<dbReference type="Pfam" id="PF01641">
    <property type="entry name" value="SelR"/>
    <property type="match status" value="1"/>
</dbReference>
<dbReference type="Gene3D" id="2.170.150.20">
    <property type="entry name" value="Peptide methionine sulfoxide reductase"/>
    <property type="match status" value="1"/>
</dbReference>
<evidence type="ECO:0000259" key="7">
    <source>
        <dbReference type="PROSITE" id="PS51790"/>
    </source>
</evidence>
<reference evidence="8 9" key="1">
    <citation type="submission" date="2018-06" db="EMBL/GenBank/DDBJ databases">
        <title>The draft genome sequence of Crocinitomix sp. SM1701.</title>
        <authorList>
            <person name="Zhang X."/>
        </authorList>
    </citation>
    <scope>NUCLEOTIDE SEQUENCE [LARGE SCALE GENOMIC DNA]</scope>
    <source>
        <strain evidence="8 9">SM1701</strain>
    </source>
</reference>
<dbReference type="GO" id="GO:0030091">
    <property type="term" value="P:protein repair"/>
    <property type="evidence" value="ECO:0007669"/>
    <property type="project" value="InterPro"/>
</dbReference>
<evidence type="ECO:0000256" key="4">
    <source>
        <dbReference type="ARBA" id="ARBA00022833"/>
    </source>
</evidence>
<sequence length="162" mass="17731">MSVVSIGFSACGQAQEKPATVAVESKITKNKPVETDLQLKLTPADWNALTKAEYDVIVNKGTERPFTGEYASSKAVGNYLCKRCNQTLFTSESKFNSGTGWPSFDAMIADHVLVVKDANGMRSEIVCSNCKGHLGHVFYGESFTDKSTRHCVNSLSLHFVEK</sequence>
<feature type="domain" description="MsrB" evidence="7">
    <location>
        <begin position="34"/>
        <end position="162"/>
    </location>
</feature>
<evidence type="ECO:0000256" key="5">
    <source>
        <dbReference type="ARBA" id="ARBA00023002"/>
    </source>
</evidence>
<dbReference type="AlphaFoldDB" id="A0A2W1NMM4"/>
<dbReference type="EC" id="1.8.4.12" evidence="2"/>
<comment type="catalytic activity">
    <reaction evidence="6">
        <text>L-methionyl-[protein] + [thioredoxin]-disulfide + H2O = L-methionyl-(R)-S-oxide-[protein] + [thioredoxin]-dithiol</text>
        <dbReference type="Rhea" id="RHEA:24164"/>
        <dbReference type="Rhea" id="RHEA-COMP:10698"/>
        <dbReference type="Rhea" id="RHEA-COMP:10700"/>
        <dbReference type="Rhea" id="RHEA-COMP:12313"/>
        <dbReference type="Rhea" id="RHEA-COMP:12314"/>
        <dbReference type="ChEBI" id="CHEBI:15377"/>
        <dbReference type="ChEBI" id="CHEBI:16044"/>
        <dbReference type="ChEBI" id="CHEBI:29950"/>
        <dbReference type="ChEBI" id="CHEBI:45764"/>
        <dbReference type="ChEBI" id="CHEBI:50058"/>
        <dbReference type="EC" id="1.8.4.12"/>
    </reaction>
</comment>
<dbReference type="InterPro" id="IPR011057">
    <property type="entry name" value="Mss4-like_sf"/>
</dbReference>
<dbReference type="EMBL" id="QKSB01000006">
    <property type="protein sequence ID" value="PZE16912.1"/>
    <property type="molecule type" value="Genomic_DNA"/>
</dbReference>
<dbReference type="InterPro" id="IPR002579">
    <property type="entry name" value="Met_Sox_Rdtase_MsrB_dom"/>
</dbReference>
<dbReference type="PANTHER" id="PTHR46081:SF8">
    <property type="entry name" value="PEPTIDE METHIONINE SULFOXIDE REDUCTASE 2"/>
    <property type="match status" value="1"/>
</dbReference>
<evidence type="ECO:0000313" key="9">
    <source>
        <dbReference type="Proteomes" id="UP000249248"/>
    </source>
</evidence>
<evidence type="ECO:0000256" key="3">
    <source>
        <dbReference type="ARBA" id="ARBA00022723"/>
    </source>
</evidence>
<evidence type="ECO:0000313" key="8">
    <source>
        <dbReference type="EMBL" id="PZE16912.1"/>
    </source>
</evidence>
<dbReference type="Proteomes" id="UP000249248">
    <property type="component" value="Unassembled WGS sequence"/>
</dbReference>
<proteinExistence type="predicted"/>
<dbReference type="GO" id="GO:0006979">
    <property type="term" value="P:response to oxidative stress"/>
    <property type="evidence" value="ECO:0007669"/>
    <property type="project" value="InterPro"/>
</dbReference>
<evidence type="ECO:0000256" key="2">
    <source>
        <dbReference type="ARBA" id="ARBA00012499"/>
    </source>
</evidence>
<keyword evidence="9" id="KW-1185">Reference proteome</keyword>
<dbReference type="PANTHER" id="PTHR46081">
    <property type="entry name" value="PEPTIDE METHIONINE SULFOXIDE REDUCTASE 2"/>
    <property type="match status" value="1"/>
</dbReference>
<keyword evidence="5" id="KW-0560">Oxidoreductase</keyword>
<organism evidence="8 9">
    <name type="scientific">Putridiphycobacter roseus</name>
    <dbReference type="NCBI Taxonomy" id="2219161"/>
    <lineage>
        <taxon>Bacteria</taxon>
        <taxon>Pseudomonadati</taxon>
        <taxon>Bacteroidota</taxon>
        <taxon>Flavobacteriia</taxon>
        <taxon>Flavobacteriales</taxon>
        <taxon>Crocinitomicaceae</taxon>
        <taxon>Putridiphycobacter</taxon>
    </lineage>
</organism>
<dbReference type="PROSITE" id="PS51790">
    <property type="entry name" value="MSRB"/>
    <property type="match status" value="1"/>
</dbReference>
<dbReference type="OrthoDB" id="4174719at2"/>
<keyword evidence="4" id="KW-0862">Zinc</keyword>
<comment type="caution">
    <text evidence="8">The sequence shown here is derived from an EMBL/GenBank/DDBJ whole genome shotgun (WGS) entry which is preliminary data.</text>
</comment>
<evidence type="ECO:0000256" key="6">
    <source>
        <dbReference type="ARBA" id="ARBA00048488"/>
    </source>
</evidence>
<dbReference type="SUPFAM" id="SSF51316">
    <property type="entry name" value="Mss4-like"/>
    <property type="match status" value="1"/>
</dbReference>